<feature type="transmembrane region" description="Helical" evidence="1">
    <location>
        <begin position="307"/>
        <end position="327"/>
    </location>
</feature>
<feature type="transmembrane region" description="Helical" evidence="1">
    <location>
        <begin position="435"/>
        <end position="457"/>
    </location>
</feature>
<feature type="transmembrane region" description="Helical" evidence="1">
    <location>
        <begin position="508"/>
        <end position="530"/>
    </location>
</feature>
<evidence type="ECO:0000313" key="2">
    <source>
        <dbReference type="EMBL" id="OBY11642.1"/>
    </source>
</evidence>
<feature type="transmembrane region" description="Helical" evidence="1">
    <location>
        <begin position="222"/>
        <end position="246"/>
    </location>
</feature>
<comment type="caution">
    <text evidence="2">The sequence shown here is derived from an EMBL/GenBank/DDBJ whole genome shotgun (WGS) entry which is preliminary data.</text>
</comment>
<keyword evidence="1" id="KW-0472">Membrane</keyword>
<organism evidence="2 3">
    <name type="scientific">Clostridium paraputrificum</name>
    <dbReference type="NCBI Taxonomy" id="29363"/>
    <lineage>
        <taxon>Bacteria</taxon>
        <taxon>Bacillati</taxon>
        <taxon>Bacillota</taxon>
        <taxon>Clostridia</taxon>
        <taxon>Eubacteriales</taxon>
        <taxon>Clostridiaceae</taxon>
        <taxon>Clostridium</taxon>
    </lineage>
</organism>
<accession>A0A1B8RS58</accession>
<feature type="transmembrane region" description="Helical" evidence="1">
    <location>
        <begin position="392"/>
        <end position="423"/>
    </location>
</feature>
<feature type="transmembrane region" description="Helical" evidence="1">
    <location>
        <begin position="339"/>
        <end position="357"/>
    </location>
</feature>
<name>A0A1B8RS58_9CLOT</name>
<reference evidence="2 3" key="1">
    <citation type="submission" date="2016-06" db="EMBL/GenBank/DDBJ databases">
        <authorList>
            <person name="Kjaerup R.B."/>
            <person name="Dalgaard T.S."/>
            <person name="Juul-Madsen H.R."/>
        </authorList>
    </citation>
    <scope>NUCLEOTIDE SEQUENCE [LARGE SCALE GENOMIC DNA]</scope>
    <source>
        <strain evidence="2 3">373-A1</strain>
    </source>
</reference>
<dbReference type="OrthoDB" id="9836775at2"/>
<keyword evidence="1" id="KW-1133">Transmembrane helix</keyword>
<feature type="transmembrane region" description="Helical" evidence="1">
    <location>
        <begin position="536"/>
        <end position="553"/>
    </location>
</feature>
<sequence length="592" mass="67855">MKKTIKYIFSQYKLLVCIILLLPLILGIITPKRYLKEMEVRFYYSPNYKVSNSVDKSLLKTINSLNTTFKKSYSDKNLSVDITPISGGENQYKISIQSHNYIDDNTTNKIYSTFKDILLEKIPELYHVSHIENNDYLYISSNINNIIWNYIKTLVLIISSLLLVSLLNSEKKSLINKRNVIIYAIFFILSTLLNLSLMMSAILFTASLIYHYSKKLNIKDNIVKLLILAISIRLIIGIALMALNLFKYGSIYSYLQPDEIFYYSSGDTIGNYLRNFSWPDLKAITGVDQYGYNLFLGFINALTGKDFFITVKIINVCFSLILIPITYDLSFSITENKQVSNLTTIIMSIMPTFALFSNFALRDILISLCMCIIILQTIKLNKYGLKRNFSNIFILFLGVVSLWFLRKFAALILIGICIFYTILKLSNRKKISIMITLSTIFLSVALVLRLITTVYSIDIISMIENYINSLGISNLIKGLFLSIVNLDFLSNTNTNLYESVKLIGLRGLYPETLFLIISFPAFIIGIIKGLKVNREFVISILAFIFGLILIYRIEYGGWFLRIQLQTLPYQYLLISLGICKLFGNSNLLKKLN</sequence>
<dbReference type="Proteomes" id="UP000092714">
    <property type="component" value="Unassembled WGS sequence"/>
</dbReference>
<protein>
    <recommendedName>
        <fullName evidence="4">Glycosyltransferase RgtA/B/C/D-like domain-containing protein</fullName>
    </recommendedName>
</protein>
<dbReference type="AlphaFoldDB" id="A0A1B8RS58"/>
<feature type="transmembrane region" description="Helical" evidence="1">
    <location>
        <begin position="147"/>
        <end position="168"/>
    </location>
</feature>
<keyword evidence="1" id="KW-0812">Transmembrane</keyword>
<evidence type="ECO:0008006" key="4">
    <source>
        <dbReference type="Google" id="ProtNLM"/>
    </source>
</evidence>
<evidence type="ECO:0000313" key="3">
    <source>
        <dbReference type="Proteomes" id="UP000092714"/>
    </source>
</evidence>
<feature type="transmembrane region" description="Helical" evidence="1">
    <location>
        <begin position="180"/>
        <end position="210"/>
    </location>
</feature>
<gene>
    <name evidence="2" type="ORF">CP373A1_04425</name>
</gene>
<dbReference type="RefSeq" id="WP_065254384.1">
    <property type="nucleotide sequence ID" value="NZ_JAQLCW010000009.1"/>
</dbReference>
<keyword evidence="3" id="KW-1185">Reference proteome</keyword>
<dbReference type="EMBL" id="MAPZ01000011">
    <property type="protein sequence ID" value="OBY11642.1"/>
    <property type="molecule type" value="Genomic_DNA"/>
</dbReference>
<feature type="transmembrane region" description="Helical" evidence="1">
    <location>
        <begin position="469"/>
        <end position="488"/>
    </location>
</feature>
<proteinExistence type="predicted"/>
<evidence type="ECO:0000256" key="1">
    <source>
        <dbReference type="SAM" id="Phobius"/>
    </source>
</evidence>